<reference evidence="2 3" key="1">
    <citation type="submission" date="2024-03" db="EMBL/GenBank/DDBJ databases">
        <authorList>
            <person name="Gkanogiannis A."/>
            <person name="Becerra Lopez-Lavalle L."/>
        </authorList>
    </citation>
    <scope>NUCLEOTIDE SEQUENCE [LARGE SCALE GENOMIC DNA]</scope>
</reference>
<evidence type="ECO:0000313" key="2">
    <source>
        <dbReference type="EMBL" id="CAK9310717.1"/>
    </source>
</evidence>
<proteinExistence type="predicted"/>
<feature type="chain" id="PRO_5046413172" description="Secreted peptide" evidence="1">
    <location>
        <begin position="18"/>
        <end position="81"/>
    </location>
</feature>
<sequence length="81" mass="9312">MRLTIFLCLTCVPFLHCSFCAIERYRKRESKKSSKFPWMLRSPPSSLSNNTSLRKPNSPIPISLLIPIGCSFIFLTFSSRI</sequence>
<accession>A0ABP0XW03</accession>
<evidence type="ECO:0008006" key="4">
    <source>
        <dbReference type="Google" id="ProtNLM"/>
    </source>
</evidence>
<keyword evidence="1" id="KW-0732">Signal</keyword>
<gene>
    <name evidence="2" type="ORF">CITCOLO1_LOCUS2352</name>
</gene>
<keyword evidence="3" id="KW-1185">Reference proteome</keyword>
<evidence type="ECO:0000313" key="3">
    <source>
        <dbReference type="Proteomes" id="UP001642487"/>
    </source>
</evidence>
<evidence type="ECO:0000256" key="1">
    <source>
        <dbReference type="SAM" id="SignalP"/>
    </source>
</evidence>
<dbReference type="Proteomes" id="UP001642487">
    <property type="component" value="Chromosome 10"/>
</dbReference>
<feature type="signal peptide" evidence="1">
    <location>
        <begin position="1"/>
        <end position="17"/>
    </location>
</feature>
<dbReference type="EMBL" id="OZ021744">
    <property type="protein sequence ID" value="CAK9310717.1"/>
    <property type="molecule type" value="Genomic_DNA"/>
</dbReference>
<name>A0ABP0XW03_9ROSI</name>
<organism evidence="2 3">
    <name type="scientific">Citrullus colocynthis</name>
    <name type="common">colocynth</name>
    <dbReference type="NCBI Taxonomy" id="252529"/>
    <lineage>
        <taxon>Eukaryota</taxon>
        <taxon>Viridiplantae</taxon>
        <taxon>Streptophyta</taxon>
        <taxon>Embryophyta</taxon>
        <taxon>Tracheophyta</taxon>
        <taxon>Spermatophyta</taxon>
        <taxon>Magnoliopsida</taxon>
        <taxon>eudicotyledons</taxon>
        <taxon>Gunneridae</taxon>
        <taxon>Pentapetalae</taxon>
        <taxon>rosids</taxon>
        <taxon>fabids</taxon>
        <taxon>Cucurbitales</taxon>
        <taxon>Cucurbitaceae</taxon>
        <taxon>Benincaseae</taxon>
        <taxon>Citrullus</taxon>
    </lineage>
</organism>
<protein>
    <recommendedName>
        <fullName evidence="4">Secreted peptide</fullName>
    </recommendedName>
</protein>